<feature type="compositionally biased region" description="Basic and acidic residues" evidence="6">
    <location>
        <begin position="740"/>
        <end position="753"/>
    </location>
</feature>
<evidence type="ECO:0000256" key="3">
    <source>
        <dbReference type="ARBA" id="ARBA00022692"/>
    </source>
</evidence>
<dbReference type="EMBL" id="CP061035">
    <property type="protein sequence ID" value="QQV78519.1"/>
    <property type="molecule type" value="Genomic_DNA"/>
</dbReference>
<feature type="region of interest" description="Disordered" evidence="6">
    <location>
        <begin position="707"/>
        <end position="753"/>
    </location>
</feature>
<keyword evidence="11" id="KW-1185">Reference proteome</keyword>
<evidence type="ECO:0000256" key="5">
    <source>
        <dbReference type="ARBA" id="ARBA00023136"/>
    </source>
</evidence>
<dbReference type="GO" id="GO:0005886">
    <property type="term" value="C:plasma membrane"/>
    <property type="evidence" value="ECO:0007669"/>
    <property type="project" value="UniProtKB-SubCell"/>
</dbReference>
<proteinExistence type="predicted"/>
<evidence type="ECO:0000256" key="4">
    <source>
        <dbReference type="ARBA" id="ARBA00022989"/>
    </source>
</evidence>
<feature type="transmembrane region" description="Helical" evidence="7">
    <location>
        <begin position="345"/>
        <end position="375"/>
    </location>
</feature>
<name>A0A974S5F9_9SPHN</name>
<evidence type="ECO:0000256" key="7">
    <source>
        <dbReference type="SAM" id="Phobius"/>
    </source>
</evidence>
<dbReference type="NCBIfam" id="TIGR00360">
    <property type="entry name" value="ComEC_N-term"/>
    <property type="match status" value="1"/>
</dbReference>
<dbReference type="AlphaFoldDB" id="A0A974S5F9"/>
<feature type="transmembrane region" description="Helical" evidence="7">
    <location>
        <begin position="31"/>
        <end position="49"/>
    </location>
</feature>
<dbReference type="InterPro" id="IPR052159">
    <property type="entry name" value="Competence_DNA_uptake"/>
</dbReference>
<comment type="subcellular location">
    <subcellularLocation>
        <location evidence="1">Cell membrane</location>
        <topology evidence="1">Multi-pass membrane protein</topology>
    </subcellularLocation>
</comment>
<feature type="compositionally biased region" description="Basic and acidic residues" evidence="6">
    <location>
        <begin position="717"/>
        <end position="730"/>
    </location>
</feature>
<dbReference type="RefSeq" id="WP_202095453.1">
    <property type="nucleotide sequence ID" value="NZ_CP061035.1"/>
</dbReference>
<evidence type="ECO:0000256" key="1">
    <source>
        <dbReference type="ARBA" id="ARBA00004651"/>
    </source>
</evidence>
<gene>
    <name evidence="10" type="ORF">H5J25_07770</name>
</gene>
<reference evidence="11" key="1">
    <citation type="submission" date="2020-09" db="EMBL/GenBank/DDBJ databases">
        <title>Sphingomonas sp., a new species isolated from pork steak.</title>
        <authorList>
            <person name="Heidler von Heilborn D."/>
        </authorList>
    </citation>
    <scope>NUCLEOTIDE SEQUENCE [LARGE SCALE GENOMIC DNA]</scope>
</reference>
<dbReference type="Pfam" id="PF13567">
    <property type="entry name" value="DUF4131"/>
    <property type="match status" value="1"/>
</dbReference>
<accession>A0A974S5F9</accession>
<dbReference type="PANTHER" id="PTHR30619">
    <property type="entry name" value="DNA INTERNALIZATION/COMPETENCE PROTEIN COMEC/REC2"/>
    <property type="match status" value="1"/>
</dbReference>
<feature type="transmembrane region" description="Helical" evidence="7">
    <location>
        <begin position="315"/>
        <end position="333"/>
    </location>
</feature>
<dbReference type="InterPro" id="IPR004477">
    <property type="entry name" value="ComEC_N"/>
</dbReference>
<dbReference type="Pfam" id="PF03772">
    <property type="entry name" value="Competence"/>
    <property type="match status" value="1"/>
</dbReference>
<evidence type="ECO:0000259" key="9">
    <source>
        <dbReference type="Pfam" id="PF13567"/>
    </source>
</evidence>
<organism evidence="10 11">
    <name type="scientific">Sphingomonas aliaeris</name>
    <dbReference type="NCBI Taxonomy" id="2759526"/>
    <lineage>
        <taxon>Bacteria</taxon>
        <taxon>Pseudomonadati</taxon>
        <taxon>Pseudomonadota</taxon>
        <taxon>Alphaproteobacteria</taxon>
        <taxon>Sphingomonadales</taxon>
        <taxon>Sphingomonadaceae</taxon>
        <taxon>Sphingomonas</taxon>
    </lineage>
</organism>
<evidence type="ECO:0000256" key="6">
    <source>
        <dbReference type="SAM" id="MobiDB-lite"/>
    </source>
</evidence>
<dbReference type="InterPro" id="IPR025405">
    <property type="entry name" value="DUF4131"/>
</dbReference>
<feature type="transmembrane region" description="Helical" evidence="7">
    <location>
        <begin position="449"/>
        <end position="469"/>
    </location>
</feature>
<evidence type="ECO:0000313" key="10">
    <source>
        <dbReference type="EMBL" id="QQV78519.1"/>
    </source>
</evidence>
<evidence type="ECO:0000259" key="8">
    <source>
        <dbReference type="Pfam" id="PF03772"/>
    </source>
</evidence>
<feature type="transmembrane region" description="Helical" evidence="7">
    <location>
        <begin position="81"/>
        <end position="100"/>
    </location>
</feature>
<protein>
    <submittedName>
        <fullName evidence="10">ComEC/Rec2 family competence protein</fullName>
    </submittedName>
</protein>
<evidence type="ECO:0000256" key="2">
    <source>
        <dbReference type="ARBA" id="ARBA00022475"/>
    </source>
</evidence>
<feature type="transmembrane region" description="Helical" evidence="7">
    <location>
        <begin position="280"/>
        <end position="303"/>
    </location>
</feature>
<keyword evidence="4 7" id="KW-1133">Transmembrane helix</keyword>
<feature type="transmembrane region" description="Helical" evidence="7">
    <location>
        <begin position="420"/>
        <end position="443"/>
    </location>
</feature>
<feature type="transmembrane region" description="Helical" evidence="7">
    <location>
        <begin position="476"/>
        <end position="501"/>
    </location>
</feature>
<feature type="domain" description="ComEC/Rec2-related protein" evidence="8">
    <location>
        <begin position="256"/>
        <end position="539"/>
    </location>
</feature>
<feature type="transmembrane region" description="Helical" evidence="7">
    <location>
        <begin position="513"/>
        <end position="535"/>
    </location>
</feature>
<keyword evidence="2" id="KW-1003">Cell membrane</keyword>
<feature type="domain" description="DUF4131" evidence="9">
    <location>
        <begin position="54"/>
        <end position="217"/>
    </location>
</feature>
<feature type="transmembrane region" description="Helical" evidence="7">
    <location>
        <begin position="55"/>
        <end position="74"/>
    </location>
</feature>
<dbReference type="Proteomes" id="UP000595894">
    <property type="component" value="Chromosome"/>
</dbReference>
<dbReference type="KEGG" id="sari:H5J25_07770"/>
<dbReference type="PANTHER" id="PTHR30619:SF1">
    <property type="entry name" value="RECOMBINATION PROTEIN 2"/>
    <property type="match status" value="1"/>
</dbReference>
<sequence>MRPWPLQIVARHRVPRRRSVADWLEAERDQLILWLPVMLGAGIAAWFLLPDEAAWIVAMLLAGAVALGAAAIGRGDRASRAVLIAALAFLIGLASVWARAERAGGAVLTRPTIVAFEAKVERLEPLPARELVRLRLAPTRVIDAGASGSRVRARLTVLPAFIRVNLALADVPAGLSTGSIIALRARLMPPPQPAVPGAYDYARVAWFDRISGTGRGFAPVRILSGGDSNGPGLRQRLSEHIEHSLGGSAGGIASALATGDEGAISEADAETMRRSGLAHLLSVSGLHITAVVAATMMIVLRLLALSPWLALRFRLPLIAAAAGAGAAIGYTLLTGSQVPTIRSCVAALLVLVALAMGREAMTLRLIAAGAVVVLLMWPEALAGPSFQLSFAAITAIVALNEHPGVKALISAREEARWRRFARAIGALVVTGLAVEIALLPIGLYHFHKAGLYGVAANIVAIPLTTFVIMPLEALALAFDAVGLGAPFWWLTGKALAVLLWIARTTAEAPGSVAALPAMPGGAFAAMVIGGLWIALWRTRWRRLGVIPLGAGLVWALATPAPDLLVTGDGRHLAVRMTNGGLAMLRDRAGDYTSSMLAENGGMDGVPLLLSEQRDARCNRDLCAIDRTAGGRTWRILATRSIYLMPVQELVAACATADIVVSERRLPGPCKPRWLKLDRPALSETGGVAITLSRQKVVTVMQTGDRHPWRIPVPGAQDFRHSGGADRRAYPAREPAAGRNAADHRRGLRDPAGS</sequence>
<evidence type="ECO:0000313" key="11">
    <source>
        <dbReference type="Proteomes" id="UP000595894"/>
    </source>
</evidence>
<keyword evidence="5 7" id="KW-0472">Membrane</keyword>
<keyword evidence="3 7" id="KW-0812">Transmembrane</keyword>